<evidence type="ECO:0000313" key="3">
    <source>
        <dbReference type="EMBL" id="XCJ17011.1"/>
    </source>
</evidence>
<dbReference type="Gene3D" id="3.90.1010.20">
    <property type="match status" value="2"/>
</dbReference>
<feature type="signal peptide" evidence="1">
    <location>
        <begin position="1"/>
        <end position="27"/>
    </location>
</feature>
<feature type="domain" description="FMN-binding" evidence="2">
    <location>
        <begin position="68"/>
        <end position="159"/>
    </location>
</feature>
<reference evidence="3" key="1">
    <citation type="submission" date="2024-06" db="EMBL/GenBank/DDBJ databases">
        <authorList>
            <person name="Fan A."/>
            <person name="Zhang F.Y."/>
            <person name="Zhang L."/>
        </authorList>
    </citation>
    <scope>NUCLEOTIDE SEQUENCE</scope>
    <source>
        <strain evidence="3">Y61</strain>
    </source>
</reference>
<keyword evidence="1" id="KW-0732">Signal</keyword>
<dbReference type="InterPro" id="IPR007329">
    <property type="entry name" value="FMN-bd"/>
</dbReference>
<evidence type="ECO:0000259" key="2">
    <source>
        <dbReference type="SMART" id="SM00900"/>
    </source>
</evidence>
<proteinExistence type="predicted"/>
<dbReference type="EMBL" id="CP159510">
    <property type="protein sequence ID" value="XCJ17011.1"/>
    <property type="molecule type" value="Genomic_DNA"/>
</dbReference>
<gene>
    <name evidence="3" type="primary">pplA</name>
    <name evidence="3" type="ORF">ABNN70_00160</name>
</gene>
<dbReference type="PROSITE" id="PS51257">
    <property type="entry name" value="PROKAR_LIPOPROTEIN"/>
    <property type="match status" value="1"/>
</dbReference>
<organism evidence="3">
    <name type="scientific">Sporolactobacillus sp. Y61</name>
    <dbReference type="NCBI Taxonomy" id="3160863"/>
    <lineage>
        <taxon>Bacteria</taxon>
        <taxon>Bacillati</taxon>
        <taxon>Bacillota</taxon>
        <taxon>Bacilli</taxon>
        <taxon>Bacillales</taxon>
        <taxon>Sporolactobacillaceae</taxon>
        <taxon>Sporolactobacillus</taxon>
    </lineage>
</organism>
<dbReference type="Pfam" id="PF04205">
    <property type="entry name" value="FMN_bind"/>
    <property type="match status" value="2"/>
</dbReference>
<evidence type="ECO:0000256" key="1">
    <source>
        <dbReference type="SAM" id="SignalP"/>
    </source>
</evidence>
<protein>
    <submittedName>
        <fullName evidence="3">Extracellular electron transfer flavoprotein PplA</fullName>
    </submittedName>
</protein>
<name>A0AAU8IFS2_9BACL</name>
<dbReference type="InterPro" id="IPR049652">
    <property type="entry name" value="PplA-like"/>
</dbReference>
<sequence>MKMKKLALTGTLLFTMILASCGSNENADTGNTEKAAGNSETSTPQLVTGAAYQDGTYSLNEKDFDKHGWKAQFKMTVKDGKITKSDYDYVNKDGALKSEDKNYEKAMKAKSGTGPKEYIPELNKSLVDSQSAQQVEAVSGATESSGNFMNYAQQLTQAAQKGDTTPIQVDAQGTLKDGEYKLSEKNLGPTGWKTYINMTVKGGKITKVDYNFLDKNNKLKSEDKAYEKKMKAQSGTGPQEYIPELSQSLKEKQNAGEVDVVTGATHSSHAFKIYAAQLINAAQKGDTTPIVVDNQVFKEEK</sequence>
<dbReference type="RefSeq" id="WP_353948340.1">
    <property type="nucleotide sequence ID" value="NZ_CP159510.1"/>
</dbReference>
<dbReference type="GO" id="GO:0010181">
    <property type="term" value="F:FMN binding"/>
    <property type="evidence" value="ECO:0007669"/>
    <property type="project" value="InterPro"/>
</dbReference>
<dbReference type="GO" id="GO:0016020">
    <property type="term" value="C:membrane"/>
    <property type="evidence" value="ECO:0007669"/>
    <property type="project" value="InterPro"/>
</dbReference>
<accession>A0AAU8IFS2</accession>
<dbReference type="SMART" id="SM00900">
    <property type="entry name" value="FMN_bind"/>
    <property type="match status" value="2"/>
</dbReference>
<dbReference type="NCBIfam" id="NF041941">
    <property type="entry name" value="lipo_FMN_PplA"/>
    <property type="match status" value="1"/>
</dbReference>
<dbReference type="AlphaFoldDB" id="A0AAU8IFS2"/>
<feature type="domain" description="FMN-binding" evidence="2">
    <location>
        <begin position="191"/>
        <end position="282"/>
    </location>
</feature>
<feature type="chain" id="PRO_5043908078" evidence="1">
    <location>
        <begin position="28"/>
        <end position="301"/>
    </location>
</feature>